<keyword evidence="4" id="KW-1015">Disulfide bond</keyword>
<dbReference type="RefSeq" id="WP_165093298.1">
    <property type="nucleotide sequence ID" value="NZ_JAAKGU010000001.1"/>
</dbReference>
<dbReference type="PANTHER" id="PTHR13887">
    <property type="entry name" value="GLUTATHIONE S-TRANSFERASE KAPPA"/>
    <property type="match status" value="1"/>
</dbReference>
<evidence type="ECO:0000256" key="5">
    <source>
        <dbReference type="ARBA" id="ARBA00023284"/>
    </source>
</evidence>
<evidence type="ECO:0000256" key="1">
    <source>
        <dbReference type="ARBA" id="ARBA00005791"/>
    </source>
</evidence>
<evidence type="ECO:0000256" key="4">
    <source>
        <dbReference type="ARBA" id="ARBA00023157"/>
    </source>
</evidence>
<dbReference type="InterPro" id="IPR036249">
    <property type="entry name" value="Thioredoxin-like_sf"/>
</dbReference>
<keyword evidence="5" id="KW-0676">Redox-active center</keyword>
<dbReference type="Gene3D" id="3.40.30.10">
    <property type="entry name" value="Glutaredoxin"/>
    <property type="match status" value="1"/>
</dbReference>
<comment type="similarity">
    <text evidence="1">Belongs to the thioredoxin family. DsbA subfamily.</text>
</comment>
<reference evidence="8 9" key="1">
    <citation type="submission" date="2020-02" db="EMBL/GenBank/DDBJ databases">
        <authorList>
            <person name="Gao J."/>
            <person name="Sun J."/>
        </authorList>
    </citation>
    <scope>NUCLEOTIDE SEQUENCE [LARGE SCALE GENOMIC DNA]</scope>
    <source>
        <strain evidence="8 9">7124</strain>
    </source>
</reference>
<feature type="transmembrane region" description="Helical" evidence="6">
    <location>
        <begin position="30"/>
        <end position="52"/>
    </location>
</feature>
<keyword evidence="6" id="KW-0812">Transmembrane</keyword>
<feature type="domain" description="Thioredoxin-like fold" evidence="7">
    <location>
        <begin position="75"/>
        <end position="241"/>
    </location>
</feature>
<accession>A0A6M1PCB9</accession>
<evidence type="ECO:0000313" key="8">
    <source>
        <dbReference type="EMBL" id="NGM80910.1"/>
    </source>
</evidence>
<keyword evidence="2" id="KW-0732">Signal</keyword>
<organism evidence="8 9">
    <name type="scientific">Paenibacillus apii</name>
    <dbReference type="NCBI Taxonomy" id="1850370"/>
    <lineage>
        <taxon>Bacteria</taxon>
        <taxon>Bacillati</taxon>
        <taxon>Bacillota</taxon>
        <taxon>Bacilli</taxon>
        <taxon>Bacillales</taxon>
        <taxon>Paenibacillaceae</taxon>
        <taxon>Paenibacillus</taxon>
    </lineage>
</organism>
<name>A0A6M1PCB9_9BACL</name>
<evidence type="ECO:0000313" key="9">
    <source>
        <dbReference type="Proteomes" id="UP000480151"/>
    </source>
</evidence>
<evidence type="ECO:0000256" key="2">
    <source>
        <dbReference type="ARBA" id="ARBA00022729"/>
    </source>
</evidence>
<dbReference type="SUPFAM" id="SSF52833">
    <property type="entry name" value="Thioredoxin-like"/>
    <property type="match status" value="1"/>
</dbReference>
<keyword evidence="6" id="KW-0472">Membrane</keyword>
<protein>
    <submittedName>
        <fullName evidence="8">Thioredoxin domain-containing protein</fullName>
    </submittedName>
</protein>
<comment type="caution">
    <text evidence="8">The sequence shown here is derived from an EMBL/GenBank/DDBJ whole genome shotgun (WGS) entry which is preliminary data.</text>
</comment>
<dbReference type="Proteomes" id="UP000480151">
    <property type="component" value="Unassembled WGS sequence"/>
</dbReference>
<keyword evidence="3" id="KW-0560">Oxidoreductase</keyword>
<proteinExistence type="inferred from homology"/>
<dbReference type="InterPro" id="IPR012336">
    <property type="entry name" value="Thioredoxin-like_fold"/>
</dbReference>
<keyword evidence="6" id="KW-1133">Transmembrane helix</keyword>
<evidence type="ECO:0000259" key="7">
    <source>
        <dbReference type="Pfam" id="PF13462"/>
    </source>
</evidence>
<gene>
    <name evidence="8" type="ORF">G5B47_00635</name>
</gene>
<dbReference type="EMBL" id="JAAKGU010000001">
    <property type="protein sequence ID" value="NGM80910.1"/>
    <property type="molecule type" value="Genomic_DNA"/>
</dbReference>
<dbReference type="PANTHER" id="PTHR13887:SF14">
    <property type="entry name" value="DISULFIDE BOND FORMATION PROTEIN D"/>
    <property type="match status" value="1"/>
</dbReference>
<dbReference type="AlphaFoldDB" id="A0A6M1PCB9"/>
<dbReference type="GO" id="GO:0016491">
    <property type="term" value="F:oxidoreductase activity"/>
    <property type="evidence" value="ECO:0007669"/>
    <property type="project" value="UniProtKB-KW"/>
</dbReference>
<keyword evidence="9" id="KW-1185">Reference proteome</keyword>
<evidence type="ECO:0000256" key="3">
    <source>
        <dbReference type="ARBA" id="ARBA00023002"/>
    </source>
</evidence>
<sequence length="250" mass="27701">MSKSKQSTRASSASIQERRKAQLQRQKKKTFILLTVGILLVVVLFAAMFVLASKNTGSPGSPSSPVSFPYDKLPRLGAADAPVKLVEFGDFKCPACARFSGEVKPQLVEDYIDKGEAALYFVNMSFIGPDSETASLAALSVYHQNSEEFWKYYDALYANQGDENTEWATEEFLVELAQKEKIDIDYNLLRKDIEERTYANELASDNAIAESSHVTSTPSLFINGIKTSEPFNLEAIVKEIETASKAVETE</sequence>
<dbReference type="Pfam" id="PF13462">
    <property type="entry name" value="Thioredoxin_4"/>
    <property type="match status" value="1"/>
</dbReference>
<evidence type="ECO:0000256" key="6">
    <source>
        <dbReference type="SAM" id="Phobius"/>
    </source>
</evidence>